<sequence>MAWPFLLRVLFYYKLWQLRNITHFSRRKKMPFQTRSARKAGLLWDLTVDSGPPASDQGVEELRDGPVHLCRVPLL</sequence>
<dbReference type="EMBL" id="GBXM01005961">
    <property type="protein sequence ID" value="JAI02617.1"/>
    <property type="molecule type" value="Transcribed_RNA"/>
</dbReference>
<reference evidence="1" key="1">
    <citation type="submission" date="2014-11" db="EMBL/GenBank/DDBJ databases">
        <authorList>
            <person name="Amaro Gonzalez C."/>
        </authorList>
    </citation>
    <scope>NUCLEOTIDE SEQUENCE</scope>
</reference>
<proteinExistence type="predicted"/>
<name>A0A0E9XJJ1_ANGAN</name>
<protein>
    <submittedName>
        <fullName evidence="1">Uncharacterized protein</fullName>
    </submittedName>
</protein>
<reference evidence="1" key="2">
    <citation type="journal article" date="2015" name="Fish Shellfish Immunol.">
        <title>Early steps in the European eel (Anguilla anguilla)-Vibrio vulnificus interaction in the gills: Role of the RtxA13 toxin.</title>
        <authorList>
            <person name="Callol A."/>
            <person name="Pajuelo D."/>
            <person name="Ebbesson L."/>
            <person name="Teles M."/>
            <person name="MacKenzie S."/>
            <person name="Amaro C."/>
        </authorList>
    </citation>
    <scope>NUCLEOTIDE SEQUENCE</scope>
</reference>
<accession>A0A0E9XJJ1</accession>
<dbReference type="AlphaFoldDB" id="A0A0E9XJJ1"/>
<organism evidence="1">
    <name type="scientific">Anguilla anguilla</name>
    <name type="common">European freshwater eel</name>
    <name type="synonym">Muraena anguilla</name>
    <dbReference type="NCBI Taxonomy" id="7936"/>
    <lineage>
        <taxon>Eukaryota</taxon>
        <taxon>Metazoa</taxon>
        <taxon>Chordata</taxon>
        <taxon>Craniata</taxon>
        <taxon>Vertebrata</taxon>
        <taxon>Euteleostomi</taxon>
        <taxon>Actinopterygii</taxon>
        <taxon>Neopterygii</taxon>
        <taxon>Teleostei</taxon>
        <taxon>Anguilliformes</taxon>
        <taxon>Anguillidae</taxon>
        <taxon>Anguilla</taxon>
    </lineage>
</organism>
<evidence type="ECO:0000313" key="1">
    <source>
        <dbReference type="EMBL" id="JAI02617.1"/>
    </source>
</evidence>